<dbReference type="InterPro" id="IPR001757">
    <property type="entry name" value="P_typ_ATPase"/>
</dbReference>
<feature type="region of interest" description="Disordered" evidence="14">
    <location>
        <begin position="419"/>
        <end position="459"/>
    </location>
</feature>
<dbReference type="Gene3D" id="3.40.1110.10">
    <property type="entry name" value="Calcium-transporting ATPase, cytoplasmic domain N"/>
    <property type="match status" value="1"/>
</dbReference>
<name>A0A427YJ37_9TREE</name>
<dbReference type="GO" id="GO:0016020">
    <property type="term" value="C:membrane"/>
    <property type="evidence" value="ECO:0007669"/>
    <property type="project" value="UniProtKB-SubCell"/>
</dbReference>
<dbReference type="InterPro" id="IPR059000">
    <property type="entry name" value="ATPase_P-type_domA"/>
</dbReference>
<keyword evidence="3" id="KW-0597">Phosphoprotein</keyword>
<evidence type="ECO:0000256" key="14">
    <source>
        <dbReference type="SAM" id="MobiDB-lite"/>
    </source>
</evidence>
<dbReference type="InterPro" id="IPR047819">
    <property type="entry name" value="P5A-ATPase_N"/>
</dbReference>
<dbReference type="PANTHER" id="PTHR45630:SF8">
    <property type="entry name" value="CATION-TRANSPORTING ATPASE"/>
    <property type="match status" value="1"/>
</dbReference>
<evidence type="ECO:0000256" key="7">
    <source>
        <dbReference type="ARBA" id="ARBA00022840"/>
    </source>
</evidence>
<dbReference type="GO" id="GO:0006874">
    <property type="term" value="P:intracellular calcium ion homeostasis"/>
    <property type="evidence" value="ECO:0007669"/>
    <property type="project" value="TreeGrafter"/>
</dbReference>
<dbReference type="SFLD" id="SFLDG00002">
    <property type="entry name" value="C1.7:_P-type_atpase_like"/>
    <property type="match status" value="1"/>
</dbReference>
<evidence type="ECO:0000259" key="17">
    <source>
        <dbReference type="Pfam" id="PF12409"/>
    </source>
</evidence>
<dbReference type="Proteomes" id="UP000279259">
    <property type="component" value="Unassembled WGS sequence"/>
</dbReference>
<comment type="catalytic activity">
    <reaction evidence="12 13">
        <text>ATP + H2O = ADP + phosphate + H(+)</text>
        <dbReference type="Rhea" id="RHEA:13065"/>
        <dbReference type="ChEBI" id="CHEBI:15377"/>
        <dbReference type="ChEBI" id="CHEBI:15378"/>
        <dbReference type="ChEBI" id="CHEBI:30616"/>
        <dbReference type="ChEBI" id="CHEBI:43474"/>
        <dbReference type="ChEBI" id="CHEBI:456216"/>
    </reaction>
</comment>
<feature type="region of interest" description="Disordered" evidence="14">
    <location>
        <begin position="81"/>
        <end position="293"/>
    </location>
</feature>
<dbReference type="SUPFAM" id="SSF81665">
    <property type="entry name" value="Calcium ATPase, transmembrane domain M"/>
    <property type="match status" value="1"/>
</dbReference>
<dbReference type="PANTHER" id="PTHR45630">
    <property type="entry name" value="CATION-TRANSPORTING ATPASE-RELATED"/>
    <property type="match status" value="1"/>
</dbReference>
<evidence type="ECO:0000256" key="4">
    <source>
        <dbReference type="ARBA" id="ARBA00022692"/>
    </source>
</evidence>
<feature type="transmembrane region" description="Helical" evidence="13">
    <location>
        <begin position="801"/>
        <end position="822"/>
    </location>
</feature>
<feature type="transmembrane region" description="Helical" evidence="13">
    <location>
        <begin position="1372"/>
        <end position="1394"/>
    </location>
</feature>
<keyword evidence="19" id="KW-1185">Reference proteome</keyword>
<keyword evidence="11 13" id="KW-0472">Membrane</keyword>
<feature type="region of interest" description="Disordered" evidence="14">
    <location>
        <begin position="1"/>
        <end position="42"/>
    </location>
</feature>
<reference evidence="18 19" key="1">
    <citation type="submission" date="2018-11" db="EMBL/GenBank/DDBJ databases">
        <title>Genome sequence of Saitozyma podzolica DSM 27192.</title>
        <authorList>
            <person name="Aliyu H."/>
            <person name="Gorte O."/>
            <person name="Ochsenreither K."/>
        </authorList>
    </citation>
    <scope>NUCLEOTIDE SEQUENCE [LARGE SCALE GENOMIC DNA]</scope>
    <source>
        <strain evidence="18 19">DSM 27192</strain>
    </source>
</reference>
<dbReference type="SUPFAM" id="SSF81660">
    <property type="entry name" value="Metal cation-transporting ATPase, ATP-binding domain N"/>
    <property type="match status" value="1"/>
</dbReference>
<dbReference type="Pfam" id="PF00122">
    <property type="entry name" value="E1-E2_ATPase"/>
    <property type="match status" value="1"/>
</dbReference>
<evidence type="ECO:0000259" key="15">
    <source>
        <dbReference type="Pfam" id="PF00122"/>
    </source>
</evidence>
<feature type="domain" description="Cation-transporting P-type ATPase C-terminal" evidence="16">
    <location>
        <begin position="1332"/>
        <end position="1482"/>
    </location>
</feature>
<feature type="transmembrane region" description="Helical" evidence="13">
    <location>
        <begin position="1487"/>
        <end position="1504"/>
    </location>
</feature>
<comment type="caution">
    <text evidence="18">The sequence shown here is derived from an EMBL/GenBank/DDBJ whole genome shotgun (WGS) entry which is preliminary data.</text>
</comment>
<evidence type="ECO:0000256" key="5">
    <source>
        <dbReference type="ARBA" id="ARBA00022723"/>
    </source>
</evidence>
<dbReference type="FunFam" id="3.40.1110.10:FF:000057">
    <property type="entry name" value="Cation-transporting ATPase"/>
    <property type="match status" value="1"/>
</dbReference>
<feature type="transmembrane region" description="Helical" evidence="13">
    <location>
        <begin position="1419"/>
        <end position="1438"/>
    </location>
</feature>
<feature type="transmembrane region" description="Helical" evidence="13">
    <location>
        <begin position="573"/>
        <end position="593"/>
    </location>
</feature>
<dbReference type="SUPFAM" id="SSF56784">
    <property type="entry name" value="HAD-like"/>
    <property type="match status" value="1"/>
</dbReference>
<evidence type="ECO:0000256" key="9">
    <source>
        <dbReference type="ARBA" id="ARBA00022967"/>
    </source>
</evidence>
<evidence type="ECO:0000256" key="10">
    <source>
        <dbReference type="ARBA" id="ARBA00022989"/>
    </source>
</evidence>
<organism evidence="18 19">
    <name type="scientific">Saitozyma podzolica</name>
    <dbReference type="NCBI Taxonomy" id="1890683"/>
    <lineage>
        <taxon>Eukaryota</taxon>
        <taxon>Fungi</taxon>
        <taxon>Dikarya</taxon>
        <taxon>Basidiomycota</taxon>
        <taxon>Agaricomycotina</taxon>
        <taxon>Tremellomycetes</taxon>
        <taxon>Tremellales</taxon>
        <taxon>Trimorphomycetaceae</taxon>
        <taxon>Saitozyma</taxon>
    </lineage>
</organism>
<dbReference type="CDD" id="cd07542">
    <property type="entry name" value="P-type_ATPase_cation"/>
    <property type="match status" value="1"/>
</dbReference>
<dbReference type="NCBIfam" id="TIGR01494">
    <property type="entry name" value="ATPase_P-type"/>
    <property type="match status" value="2"/>
</dbReference>
<dbReference type="SFLD" id="SFLDF00027">
    <property type="entry name" value="p-type_atpase"/>
    <property type="match status" value="1"/>
</dbReference>
<dbReference type="InterPro" id="IPR008250">
    <property type="entry name" value="ATPase_P-typ_transduc_dom_A_sf"/>
</dbReference>
<dbReference type="SUPFAM" id="SSF81653">
    <property type="entry name" value="Calcium ATPase, transduction domain A"/>
    <property type="match status" value="1"/>
</dbReference>
<keyword evidence="9 13" id="KW-1278">Translocase</keyword>
<dbReference type="GO" id="GO:0016887">
    <property type="term" value="F:ATP hydrolysis activity"/>
    <property type="evidence" value="ECO:0007669"/>
    <property type="project" value="InterPro"/>
</dbReference>
<keyword evidence="8 13" id="KW-0460">Magnesium</keyword>
<feature type="transmembrane region" description="Helical" evidence="13">
    <location>
        <begin position="1308"/>
        <end position="1326"/>
    </location>
</feature>
<feature type="transmembrane region" description="Helical" evidence="13">
    <location>
        <begin position="765"/>
        <end position="789"/>
    </location>
</feature>
<keyword evidence="5 13" id="KW-0479">Metal-binding</keyword>
<evidence type="ECO:0000256" key="13">
    <source>
        <dbReference type="RuleBase" id="RU362082"/>
    </source>
</evidence>
<dbReference type="InterPro" id="IPR023299">
    <property type="entry name" value="ATPase_P-typ_cyto_dom_N"/>
</dbReference>
<sequence length="1545" mass="170509">MADPPTPGISTIPTAVPIVHPSTGAGPSNEQPADGPSTYDYTENAPQAVVDAIAIERAREEKEGPGEMMVGSFSSWAGTMDDPGIFPKSATRAPIRPGSRRASIASRHSGSYGRPYGYSGRASSSQDFDLLHSPLLLPQTSSSPTRRTKRARRMPSGDVERERDEAEESQVSTSPARPSTALGKLASYIGFARSEAGDEEAALPRRSSSRSMSRSRRGSFDSERRSRSPSPSSSGWGLSDEDDEEYSDRPEGEEGYTSSLADDTSLPPQSRPGSPTLPLVPNPGDGIFGEPSTRHEFAEPKDFASVTVPSRQTILLPDEDLSIRFTCYRTDPLRNVLWWAGCILTLGALGLLGRWIPSIWVRFCGKETPFDDAKDGAWLVVETPYGDLHIIPLQVVPYPYPLSTVFPQAVPPAGSISSRAASIRGQPQAQQPQAGMSNGYPIEPPKHALPDQPAGGVGAAKDLLHDVEPGKTTWEETTGYLKVMEYRYTKFALEPGTGRWAMIRDWRDPKWVSARVVAQGLDAGTREQRRVLMGVNIIDIESKSLLGLAIDEVLHPFYVFQIASILLWSIDDYYYYAFAIALISVTSILSTLVETKRTIERMREMSRFHCDINVLVDGEWIVKDCSDMVPGDIFDASDPSLTVFPCDALLLSGDAIVNESMLTGESVPVSKIPVKDEALRVMSREAKQGSSEIDSDLAKHYLFSGTKIIRVRAGARPPWAPKSEEPIALAMVTRTGFNTTKGALVRSMLFPKPMGFKFYRDSMRFIGVLALIAGLGFAISAVQFVRMGIEWQTIMLRALDLITIVVPPALPATLTIGTTFAIERLRKKGIFCISPNRVNIGGKINVICFDKTGTLTEDGLDVLGVRSIDRHTRRFAELHSEVADVPTEGGIQGRTPLLYALATCHALRLIDGEVLGDPLDVKMFEYTGWTLDEGQSRPVTAKGTVGSGERPQALVQTVVRPPGTEKWRMEDALKSGSKHAHFLELGVIRTYDFVSALRRMSVIVKRLKSNSMEIYVKGAPEVMPDICDPSSFPIDYDDMLSYYTRNGFRVIAIAGKSMDGLTWLKAQRMRREAAESDLQFLGFIVFENKLKPNTAPNIHTLRAAHLACRMVTGDNVRTAISVARECGLVSHSASVYIPTFIHGTGNAEGARLDWSSVDDERHKLDEWTLKPVINHQDGMAIDAGEMEMHDYQLALTGDVFRWMLDYGEIETMERMLVKGVIFARMSPDEKAELVERLQNLGYTVAFCGDGANDCGALKAADVGVSLSEAEASVAAPFTSRIPDISCMVEIIKEGRAALVTSFSCFKYMALYSMIQFTTVTLLYSFASSLGDFQFLYIDLFVIIPIAVAMGRTLPYPKIHPKRPTASLVSKKVLTSIIGQIVINSVFQILVFVWVRRQPWYTEPDVNDEKLETFNYENTSLFLVSCFQYILVAGVFSVGPPYRKPIYSNPWLVTCLIGLGAFSTYILLTPARSIALVLDIIDIPTTFKLELLIVAAVNIALCFGFERYMERPIARLVAQTKRAIRRRRGKRHEPGHAYKVIEGNMQ</sequence>
<feature type="domain" description="P5B-type ATPase N-terminal" evidence="17">
    <location>
        <begin position="319"/>
        <end position="409"/>
    </location>
</feature>
<dbReference type="NCBIfam" id="TIGR01657">
    <property type="entry name" value="P-ATPase-V"/>
    <property type="match status" value="1"/>
</dbReference>
<evidence type="ECO:0000256" key="6">
    <source>
        <dbReference type="ARBA" id="ARBA00022741"/>
    </source>
</evidence>
<accession>A0A427YJ37</accession>
<dbReference type="FunFam" id="2.70.150.10:FF:000119">
    <property type="entry name" value="Cation-transporting ATPase"/>
    <property type="match status" value="1"/>
</dbReference>
<dbReference type="InterPro" id="IPR047821">
    <property type="entry name" value="P5B-type_ATPase"/>
</dbReference>
<dbReference type="OrthoDB" id="48943at2759"/>
<dbReference type="FunFam" id="1.20.1110.10:FF:000032">
    <property type="entry name" value="Cation-transporting ATPase"/>
    <property type="match status" value="1"/>
</dbReference>
<dbReference type="InterPro" id="IPR023298">
    <property type="entry name" value="ATPase_P-typ_TM_dom_sf"/>
</dbReference>
<dbReference type="InterPro" id="IPR006068">
    <property type="entry name" value="ATPase_P-typ_cation-transptr_C"/>
</dbReference>
<dbReference type="GO" id="GO:0005524">
    <property type="term" value="F:ATP binding"/>
    <property type="evidence" value="ECO:0007669"/>
    <property type="project" value="UniProtKB-UniRule"/>
</dbReference>
<dbReference type="Pfam" id="PF00689">
    <property type="entry name" value="Cation_ATPase_C"/>
    <property type="match status" value="1"/>
</dbReference>
<feature type="compositionally biased region" description="Polar residues" evidence="14">
    <location>
        <begin position="256"/>
        <end position="273"/>
    </location>
</feature>
<dbReference type="InterPro" id="IPR006544">
    <property type="entry name" value="P-type_TPase_V"/>
</dbReference>
<evidence type="ECO:0000256" key="3">
    <source>
        <dbReference type="ARBA" id="ARBA00022553"/>
    </source>
</evidence>
<dbReference type="EMBL" id="RSCD01000009">
    <property type="protein sequence ID" value="RSH91114.1"/>
    <property type="molecule type" value="Genomic_DNA"/>
</dbReference>
<dbReference type="InterPro" id="IPR023214">
    <property type="entry name" value="HAD_sf"/>
</dbReference>
<evidence type="ECO:0000259" key="16">
    <source>
        <dbReference type="Pfam" id="PF00689"/>
    </source>
</evidence>
<dbReference type="InterPro" id="IPR036412">
    <property type="entry name" value="HAD-like_sf"/>
</dbReference>
<keyword evidence="6 13" id="KW-0547">Nucleotide-binding</keyword>
<evidence type="ECO:0000256" key="8">
    <source>
        <dbReference type="ARBA" id="ARBA00022842"/>
    </source>
</evidence>
<gene>
    <name evidence="18" type="ORF">EHS25_010290</name>
</gene>
<dbReference type="EC" id="7.2.2.-" evidence="13"/>
<evidence type="ECO:0000313" key="18">
    <source>
        <dbReference type="EMBL" id="RSH91114.1"/>
    </source>
</evidence>
<feature type="transmembrane region" description="Helical" evidence="13">
    <location>
        <begin position="1332"/>
        <end position="1351"/>
    </location>
</feature>
<dbReference type="InterPro" id="IPR044492">
    <property type="entry name" value="P_typ_ATPase_HD_dom"/>
</dbReference>
<evidence type="ECO:0000256" key="12">
    <source>
        <dbReference type="ARBA" id="ARBA00049360"/>
    </source>
</evidence>
<dbReference type="FunFam" id="3.40.50.1000:FF:000068">
    <property type="entry name" value="Cation-transporting ATPase"/>
    <property type="match status" value="1"/>
</dbReference>
<comment type="subcellular location">
    <subcellularLocation>
        <location evidence="1 13">Membrane</location>
        <topology evidence="1 13">Multi-pass membrane protein</topology>
    </subcellularLocation>
</comment>
<dbReference type="PROSITE" id="PS00154">
    <property type="entry name" value="ATPASE_E1_E2"/>
    <property type="match status" value="1"/>
</dbReference>
<protein>
    <recommendedName>
        <fullName evidence="13">Cation-transporting ATPase</fullName>
        <ecNumber evidence="13">7.2.2.-</ecNumber>
    </recommendedName>
</protein>
<comment type="similarity">
    <text evidence="2 13">Belongs to the cation transport ATPase (P-type) (TC 3.A.3) family. Type V subfamily.</text>
</comment>
<dbReference type="GO" id="GO:0046872">
    <property type="term" value="F:metal ion binding"/>
    <property type="evidence" value="ECO:0007669"/>
    <property type="project" value="UniProtKB-UniRule"/>
</dbReference>
<dbReference type="Pfam" id="PF12409">
    <property type="entry name" value="P5-ATPase"/>
    <property type="match status" value="1"/>
</dbReference>
<dbReference type="GO" id="GO:0015662">
    <property type="term" value="F:P-type ion transporter activity"/>
    <property type="evidence" value="ECO:0007669"/>
    <property type="project" value="InterPro"/>
</dbReference>
<dbReference type="PRINTS" id="PR00119">
    <property type="entry name" value="CATATPASE"/>
</dbReference>
<keyword evidence="7 13" id="KW-0067">ATP-binding</keyword>
<feature type="domain" description="P-type ATPase A" evidence="15">
    <location>
        <begin position="613"/>
        <end position="748"/>
    </location>
</feature>
<feature type="compositionally biased region" description="Low complexity" evidence="14">
    <location>
        <begin position="106"/>
        <end position="144"/>
    </location>
</feature>
<dbReference type="Gene3D" id="3.40.50.1000">
    <property type="entry name" value="HAD superfamily/HAD-like"/>
    <property type="match status" value="1"/>
</dbReference>
<dbReference type="Gene3D" id="1.20.1110.10">
    <property type="entry name" value="Calcium-transporting ATPase, transmembrane domain"/>
    <property type="match status" value="2"/>
</dbReference>
<evidence type="ECO:0000256" key="2">
    <source>
        <dbReference type="ARBA" id="ARBA00006000"/>
    </source>
</evidence>
<dbReference type="Gene3D" id="2.70.150.10">
    <property type="entry name" value="Calcium-transporting ATPase, cytoplasmic transduction domain A"/>
    <property type="match status" value="1"/>
</dbReference>
<evidence type="ECO:0000313" key="19">
    <source>
        <dbReference type="Proteomes" id="UP000279259"/>
    </source>
</evidence>
<dbReference type="STRING" id="1890683.A0A427YJ37"/>
<evidence type="ECO:0000256" key="11">
    <source>
        <dbReference type="ARBA" id="ARBA00023136"/>
    </source>
</evidence>
<keyword evidence="4 13" id="KW-0812">Transmembrane</keyword>
<dbReference type="PROSITE" id="PS01229">
    <property type="entry name" value="COF_2"/>
    <property type="match status" value="1"/>
</dbReference>
<dbReference type="GO" id="GO:0019829">
    <property type="term" value="F:ATPase-coupled monoatomic cation transmembrane transporter activity"/>
    <property type="evidence" value="ECO:0007669"/>
    <property type="project" value="UniProtKB-UniRule"/>
</dbReference>
<dbReference type="SFLD" id="SFLDS00003">
    <property type="entry name" value="Haloacid_Dehalogenase"/>
    <property type="match status" value="1"/>
</dbReference>
<evidence type="ECO:0000256" key="1">
    <source>
        <dbReference type="ARBA" id="ARBA00004141"/>
    </source>
</evidence>
<proteinExistence type="inferred from homology"/>
<dbReference type="InterPro" id="IPR018303">
    <property type="entry name" value="ATPase_P-typ_P_site"/>
</dbReference>
<feature type="transmembrane region" description="Helical" evidence="13">
    <location>
        <begin position="1450"/>
        <end position="1467"/>
    </location>
</feature>
<feature type="compositionally biased region" description="Low complexity" evidence="14">
    <location>
        <begin position="419"/>
        <end position="435"/>
    </location>
</feature>
<keyword evidence="10 13" id="KW-1133">Transmembrane helix</keyword>